<feature type="transmembrane region" description="Helical" evidence="1">
    <location>
        <begin position="12"/>
        <end position="34"/>
    </location>
</feature>
<dbReference type="EMBL" id="JAKWBI020000108">
    <property type="protein sequence ID" value="KAJ2902573.1"/>
    <property type="molecule type" value="Genomic_DNA"/>
</dbReference>
<protein>
    <recommendedName>
        <fullName evidence="4">ER-bound oxygenase mpaB/mpaB'/Rubber oxygenase catalytic domain-containing protein</fullName>
    </recommendedName>
</protein>
<evidence type="ECO:0000256" key="1">
    <source>
        <dbReference type="SAM" id="Phobius"/>
    </source>
</evidence>
<dbReference type="GO" id="GO:0016491">
    <property type="term" value="F:oxidoreductase activity"/>
    <property type="evidence" value="ECO:0007669"/>
    <property type="project" value="InterPro"/>
</dbReference>
<organism evidence="2 3">
    <name type="scientific">Zalerion maritima</name>
    <dbReference type="NCBI Taxonomy" id="339359"/>
    <lineage>
        <taxon>Eukaryota</taxon>
        <taxon>Fungi</taxon>
        <taxon>Dikarya</taxon>
        <taxon>Ascomycota</taxon>
        <taxon>Pezizomycotina</taxon>
        <taxon>Sordariomycetes</taxon>
        <taxon>Lulworthiomycetidae</taxon>
        <taxon>Lulworthiales</taxon>
        <taxon>Lulworthiaceae</taxon>
        <taxon>Zalerion</taxon>
    </lineage>
</organism>
<dbReference type="AlphaFoldDB" id="A0AAD5RRJ5"/>
<gene>
    <name evidence="2" type="ORF">MKZ38_000333</name>
</gene>
<evidence type="ECO:0008006" key="4">
    <source>
        <dbReference type="Google" id="ProtNLM"/>
    </source>
</evidence>
<proteinExistence type="predicted"/>
<accession>A0AAD5RRJ5</accession>
<reference evidence="2" key="1">
    <citation type="submission" date="2022-07" db="EMBL/GenBank/DDBJ databases">
        <title>Draft genome sequence of Zalerion maritima ATCC 34329, a (micro)plastics degrading marine fungus.</title>
        <authorList>
            <person name="Paco A."/>
            <person name="Goncalves M.F.M."/>
            <person name="Rocha-Santos T.A.P."/>
            <person name="Alves A."/>
        </authorList>
    </citation>
    <scope>NUCLEOTIDE SEQUENCE</scope>
    <source>
        <strain evidence="2">ATCC 34329</strain>
    </source>
</reference>
<keyword evidence="1" id="KW-0472">Membrane</keyword>
<keyword evidence="1" id="KW-1133">Transmembrane helix</keyword>
<dbReference type="Proteomes" id="UP001201980">
    <property type="component" value="Unassembled WGS sequence"/>
</dbReference>
<keyword evidence="3" id="KW-1185">Reference proteome</keyword>
<dbReference type="PANTHER" id="PTHR36124">
    <property type="match status" value="1"/>
</dbReference>
<name>A0AAD5RRJ5_9PEZI</name>
<dbReference type="InterPro" id="IPR046366">
    <property type="entry name" value="MPAB"/>
</dbReference>
<sequence>MFDLVAAMASSPWMITCVLPAVPLYLILCSSLRFRREKAMRRKFNYPTRKSMSGMTNDDAQGILQYVMQYEFPRLYVLSLQFALFKTYAVPAGSKLLVATKNLADPDNVSKRYEDTVVLIGEFSSHPPTSERTLRAIARMNYLHGIYKKKGLIKNATFLYVLSVFITTPEQFMRLYEWRSLNEMEVCAIATFWKGIGDAMGIDYEPLERNGGGWEDGIEFYEDIAKWAKAYEIEMMVPHAANRATADTLVPMLVYYVPGFMKAFAVEVTHVLMGDRVRDAFMFPEPGIAAGLAAYLALNVRRFAMRFLALPRFRPVKAFSDPDPKTGRIYHREYQVDPFYNKPTFWSRWGPTALLIKMMGGGVPSSANKHFFPQGYLLEEIGPVSKIGMGQEEMKEELDTLVKERTGGCPFF</sequence>
<evidence type="ECO:0000313" key="2">
    <source>
        <dbReference type="EMBL" id="KAJ2902573.1"/>
    </source>
</evidence>
<feature type="transmembrane region" description="Helical" evidence="1">
    <location>
        <begin position="280"/>
        <end position="298"/>
    </location>
</feature>
<feature type="transmembrane region" description="Helical" evidence="1">
    <location>
        <begin position="253"/>
        <end position="274"/>
    </location>
</feature>
<dbReference type="PANTHER" id="PTHR36124:SF1">
    <property type="entry name" value="ER-BOUND OXYGENASE MPAB_MPAB'_RUBBER OXYGENASE CATALYTIC DOMAIN-CONTAINING PROTEIN"/>
    <property type="match status" value="1"/>
</dbReference>
<evidence type="ECO:0000313" key="3">
    <source>
        <dbReference type="Proteomes" id="UP001201980"/>
    </source>
</evidence>
<comment type="caution">
    <text evidence="2">The sequence shown here is derived from an EMBL/GenBank/DDBJ whole genome shotgun (WGS) entry which is preliminary data.</text>
</comment>
<keyword evidence="1" id="KW-0812">Transmembrane</keyword>